<keyword evidence="2" id="KW-0238">DNA-binding</keyword>
<evidence type="ECO:0000256" key="3">
    <source>
        <dbReference type="ARBA" id="ARBA00023163"/>
    </source>
</evidence>
<dbReference type="GO" id="GO:0003700">
    <property type="term" value="F:DNA-binding transcription factor activity"/>
    <property type="evidence" value="ECO:0007669"/>
    <property type="project" value="InterPro"/>
</dbReference>
<gene>
    <name evidence="5" type="ORF">JG29_01460</name>
</gene>
<reference evidence="5 6" key="1">
    <citation type="submission" date="2014-12" db="EMBL/GenBank/DDBJ databases">
        <title>Comparative genomics of the lactic acid bacteria isolated from the honey bee gut.</title>
        <authorList>
            <person name="Ellegaard K.M."/>
            <person name="Tamarit D."/>
            <person name="Javelind E."/>
            <person name="Olofsson T."/>
            <person name="Andersson S.G."/>
            <person name="Vasquez A."/>
        </authorList>
    </citation>
    <scope>NUCLEOTIDE SEQUENCE [LARGE SCALE GENOMIC DNA]</scope>
    <source>
        <strain evidence="5 6">Hon2</strain>
    </source>
</reference>
<dbReference type="PRINTS" id="PR00035">
    <property type="entry name" value="HTHGNTR"/>
</dbReference>
<dbReference type="Pfam" id="PF07702">
    <property type="entry name" value="UTRA"/>
    <property type="match status" value="1"/>
</dbReference>
<dbReference type="GO" id="GO:0003677">
    <property type="term" value="F:DNA binding"/>
    <property type="evidence" value="ECO:0007669"/>
    <property type="project" value="UniProtKB-KW"/>
</dbReference>
<dbReference type="HOGENOM" id="CLU_063236_5_0_9"/>
<dbReference type="RefSeq" id="WP_045922060.1">
    <property type="nucleotide sequence ID" value="NZ_KQ033877.1"/>
</dbReference>
<dbReference type="Gene3D" id="3.40.1410.10">
    <property type="entry name" value="Chorismate lyase-like"/>
    <property type="match status" value="1"/>
</dbReference>
<dbReference type="InterPro" id="IPR036388">
    <property type="entry name" value="WH-like_DNA-bd_sf"/>
</dbReference>
<dbReference type="PANTHER" id="PTHR44846:SF4">
    <property type="entry name" value="HTH GNTR-TYPE DOMAIN-CONTAINING PROTEIN"/>
    <property type="match status" value="1"/>
</dbReference>
<dbReference type="InterPro" id="IPR028978">
    <property type="entry name" value="Chorismate_lyase_/UTRA_dom_sf"/>
</dbReference>
<dbReference type="InterPro" id="IPR011663">
    <property type="entry name" value="UTRA"/>
</dbReference>
<keyword evidence="1" id="KW-0805">Transcription regulation</keyword>
<evidence type="ECO:0000313" key="6">
    <source>
        <dbReference type="Proteomes" id="UP000033695"/>
    </source>
</evidence>
<dbReference type="SUPFAM" id="SSF64288">
    <property type="entry name" value="Chorismate lyase-like"/>
    <property type="match status" value="1"/>
</dbReference>
<dbReference type="EMBL" id="JXBZ01000002">
    <property type="protein sequence ID" value="KJY51103.1"/>
    <property type="molecule type" value="Genomic_DNA"/>
</dbReference>
<evidence type="ECO:0000256" key="1">
    <source>
        <dbReference type="ARBA" id="ARBA00023015"/>
    </source>
</evidence>
<dbReference type="Proteomes" id="UP000033695">
    <property type="component" value="Unassembled WGS sequence"/>
</dbReference>
<sequence>MKKPLYVSLANTIKHNISHHHYAGMKLPDERTLAQNFAVSRSSIKRAIQLLADQGIIFKKQGSGNFINPLFLRNKTAFDYTGDNVGLTTSIVTNGKQQTIKVLSLDVVKPSSDIRENLFLNDDDFVYSFKRLRQLDQQPILIEQSYIPVRTFPQLSQSLLENSLFNYLEDKENTIINRAYLDITTQPSTAEDQRLLHLKATEPVGILAGIFFVDDGTPFEYSSMRLHYRYLNFSTFVNLNK</sequence>
<comment type="caution">
    <text evidence="5">The sequence shown here is derived from an EMBL/GenBank/DDBJ whole genome shotgun (WGS) entry which is preliminary data.</text>
</comment>
<dbReference type="InterPro" id="IPR050679">
    <property type="entry name" value="Bact_HTH_transcr_reg"/>
</dbReference>
<feature type="domain" description="HTH gntR-type" evidence="4">
    <location>
        <begin position="3"/>
        <end position="70"/>
    </location>
</feature>
<keyword evidence="3" id="KW-0804">Transcription</keyword>
<dbReference type="SMART" id="SM00866">
    <property type="entry name" value="UTRA"/>
    <property type="match status" value="1"/>
</dbReference>
<organism evidence="5 6">
    <name type="scientific">Bombilactobacillus mellis</name>
    <dbReference type="NCBI Taxonomy" id="1218508"/>
    <lineage>
        <taxon>Bacteria</taxon>
        <taxon>Bacillati</taxon>
        <taxon>Bacillota</taxon>
        <taxon>Bacilli</taxon>
        <taxon>Lactobacillales</taxon>
        <taxon>Lactobacillaceae</taxon>
        <taxon>Bombilactobacillus</taxon>
    </lineage>
</organism>
<evidence type="ECO:0000256" key="2">
    <source>
        <dbReference type="ARBA" id="ARBA00023125"/>
    </source>
</evidence>
<dbReference type="AlphaFoldDB" id="A0A0F4KYL4"/>
<dbReference type="CDD" id="cd07377">
    <property type="entry name" value="WHTH_GntR"/>
    <property type="match status" value="1"/>
</dbReference>
<dbReference type="SMART" id="SM00345">
    <property type="entry name" value="HTH_GNTR"/>
    <property type="match status" value="1"/>
</dbReference>
<dbReference type="GO" id="GO:0045892">
    <property type="term" value="P:negative regulation of DNA-templated transcription"/>
    <property type="evidence" value="ECO:0007669"/>
    <property type="project" value="TreeGrafter"/>
</dbReference>
<protein>
    <submittedName>
        <fullName evidence="5">GntR family transcriptional regulator</fullName>
    </submittedName>
</protein>
<dbReference type="OrthoDB" id="2141316at2"/>
<evidence type="ECO:0000259" key="4">
    <source>
        <dbReference type="PROSITE" id="PS50949"/>
    </source>
</evidence>
<dbReference type="PROSITE" id="PS50949">
    <property type="entry name" value="HTH_GNTR"/>
    <property type="match status" value="1"/>
</dbReference>
<keyword evidence="6" id="KW-1185">Reference proteome</keyword>
<dbReference type="InterPro" id="IPR036390">
    <property type="entry name" value="WH_DNA-bd_sf"/>
</dbReference>
<proteinExistence type="predicted"/>
<dbReference type="Gene3D" id="1.10.10.10">
    <property type="entry name" value="Winged helix-like DNA-binding domain superfamily/Winged helix DNA-binding domain"/>
    <property type="match status" value="1"/>
</dbReference>
<dbReference type="PANTHER" id="PTHR44846">
    <property type="entry name" value="MANNOSYL-D-GLYCERATE TRANSPORT/METABOLISM SYSTEM REPRESSOR MNGR-RELATED"/>
    <property type="match status" value="1"/>
</dbReference>
<dbReference type="SUPFAM" id="SSF46785">
    <property type="entry name" value="Winged helix' DNA-binding domain"/>
    <property type="match status" value="1"/>
</dbReference>
<name>A0A0F4KYL4_9LACO</name>
<dbReference type="PATRIC" id="fig|1218508.4.peg.151"/>
<accession>A0A0F4KYL4</accession>
<dbReference type="Pfam" id="PF00392">
    <property type="entry name" value="GntR"/>
    <property type="match status" value="1"/>
</dbReference>
<dbReference type="STRING" id="1218508.JG29_01460"/>
<dbReference type="InterPro" id="IPR000524">
    <property type="entry name" value="Tscrpt_reg_HTH_GntR"/>
</dbReference>
<evidence type="ECO:0000313" key="5">
    <source>
        <dbReference type="EMBL" id="KJY51103.1"/>
    </source>
</evidence>